<accession>A0A517QBF0</accession>
<feature type="region of interest" description="Disordered" evidence="2">
    <location>
        <begin position="1"/>
        <end position="61"/>
    </location>
</feature>
<evidence type="ECO:0000313" key="3">
    <source>
        <dbReference type="EMBL" id="QDT28946.1"/>
    </source>
</evidence>
<dbReference type="Proteomes" id="UP000315647">
    <property type="component" value="Chromosome"/>
</dbReference>
<keyword evidence="1" id="KW-0175">Coiled coil</keyword>
<reference evidence="3 4" key="1">
    <citation type="submission" date="2019-03" db="EMBL/GenBank/DDBJ databases">
        <title>Deep-cultivation of Planctomycetes and their phenomic and genomic characterization uncovers novel biology.</title>
        <authorList>
            <person name="Wiegand S."/>
            <person name="Jogler M."/>
            <person name="Boedeker C."/>
            <person name="Pinto D."/>
            <person name="Vollmers J."/>
            <person name="Rivas-Marin E."/>
            <person name="Kohn T."/>
            <person name="Peeters S.H."/>
            <person name="Heuer A."/>
            <person name="Rast P."/>
            <person name="Oberbeckmann S."/>
            <person name="Bunk B."/>
            <person name="Jeske O."/>
            <person name="Meyerdierks A."/>
            <person name="Storesund J.E."/>
            <person name="Kallscheuer N."/>
            <person name="Luecker S."/>
            <person name="Lage O.M."/>
            <person name="Pohl T."/>
            <person name="Merkel B.J."/>
            <person name="Hornburger P."/>
            <person name="Mueller R.-W."/>
            <person name="Bruemmer F."/>
            <person name="Labrenz M."/>
            <person name="Spormann A.M."/>
            <person name="Op den Camp H."/>
            <person name="Overmann J."/>
            <person name="Amann R."/>
            <person name="Jetten M.S.M."/>
            <person name="Mascher T."/>
            <person name="Medema M.H."/>
            <person name="Devos D.P."/>
            <person name="Kaster A.-K."/>
            <person name="Ovreas L."/>
            <person name="Rohde M."/>
            <person name="Galperin M.Y."/>
            <person name="Jogler C."/>
        </authorList>
    </citation>
    <scope>NUCLEOTIDE SEQUENCE [LARGE SCALE GENOMIC DNA]</scope>
    <source>
        <strain evidence="3 4">Enr10</strain>
    </source>
</reference>
<organism evidence="3 4">
    <name type="scientific">Gimesia panareensis</name>
    <dbReference type="NCBI Taxonomy" id="2527978"/>
    <lineage>
        <taxon>Bacteria</taxon>
        <taxon>Pseudomonadati</taxon>
        <taxon>Planctomycetota</taxon>
        <taxon>Planctomycetia</taxon>
        <taxon>Planctomycetales</taxon>
        <taxon>Planctomycetaceae</taxon>
        <taxon>Gimesia</taxon>
    </lineage>
</organism>
<dbReference type="EMBL" id="CP037421">
    <property type="protein sequence ID" value="QDT28946.1"/>
    <property type="molecule type" value="Genomic_DNA"/>
</dbReference>
<evidence type="ECO:0000256" key="2">
    <source>
        <dbReference type="SAM" id="MobiDB-lite"/>
    </source>
</evidence>
<evidence type="ECO:0000256" key="1">
    <source>
        <dbReference type="SAM" id="Coils"/>
    </source>
</evidence>
<keyword evidence="4" id="KW-1185">Reference proteome</keyword>
<sequence>MAHNDNSPQSDHADQRIDSPAFQHAQPVPEGDAAPQPAREDHTEKDRTDSASEAKVAFSESEQIRALEAELLGKEQLVETLTERLTEVAEELEKNQHHRHEASKVDSRRIKELEACLREEAELVETLKERLGEVAAELERCQNNPQQTDDTEGPHVEELEAELQEKTQLVTDLTQRLSEVEAELEQSRREYQEFSAAEKQRVQSLETELQEKDQLVVMLTERLEQVAEQLDRRHRTGADRGMTVSSGIPREVIEEQQKLTQDLHTFLEQMQGMETESSLARIEMQIAELKKMVEDGFVQGPAAPQPSSLVDYLSTPNVPAAEEVLPETQLEPTETEPAEPPPVTETTQPEADPSVSGWEAMKLKLLSGQGVDVSSDLQDKPVPVPEPKPAPVEYNSALLSGSAGRTLASYKPPLPEAPAEISYDQASHEELTAAIRERDQYISLLIKRLREAETAVIPVNWEAINNAPEDLVKHLQTLQHDLEHNLGLAEVEISIERARLSRTELMLQNREEQIRKKEKQLGLNLERGEDEAVPEEKNLDDDQKKRWLGFLN</sequence>
<evidence type="ECO:0000313" key="4">
    <source>
        <dbReference type="Proteomes" id="UP000315647"/>
    </source>
</evidence>
<name>A0A517QBF0_9PLAN</name>
<feature type="compositionally biased region" description="Basic and acidic residues" evidence="2">
    <location>
        <begin position="38"/>
        <end position="52"/>
    </location>
</feature>
<dbReference type="AlphaFoldDB" id="A0A517QBF0"/>
<feature type="compositionally biased region" description="Polar residues" evidence="2">
    <location>
        <begin position="1"/>
        <end position="10"/>
    </location>
</feature>
<protein>
    <submittedName>
        <fullName evidence="3">Uncharacterized protein</fullName>
    </submittedName>
</protein>
<feature type="coiled-coil region" evidence="1">
    <location>
        <begin position="64"/>
        <end position="229"/>
    </location>
</feature>
<feature type="region of interest" description="Disordered" evidence="2">
    <location>
        <begin position="326"/>
        <end position="354"/>
    </location>
</feature>
<dbReference type="RefSeq" id="WP_145451240.1">
    <property type="nucleotide sequence ID" value="NZ_CP037421.1"/>
</dbReference>
<gene>
    <name evidence="3" type="ORF">Enr10x_42940</name>
</gene>
<proteinExistence type="predicted"/>